<evidence type="ECO:0000313" key="3">
    <source>
        <dbReference type="Proteomes" id="UP000799428"/>
    </source>
</evidence>
<protein>
    <submittedName>
        <fullName evidence="2">Uncharacterized protein</fullName>
    </submittedName>
</protein>
<name>A0A6G1KM43_9PLEO</name>
<organism evidence="2 3">
    <name type="scientific">Pleomassaria siparia CBS 279.74</name>
    <dbReference type="NCBI Taxonomy" id="1314801"/>
    <lineage>
        <taxon>Eukaryota</taxon>
        <taxon>Fungi</taxon>
        <taxon>Dikarya</taxon>
        <taxon>Ascomycota</taxon>
        <taxon>Pezizomycotina</taxon>
        <taxon>Dothideomycetes</taxon>
        <taxon>Pleosporomycetidae</taxon>
        <taxon>Pleosporales</taxon>
        <taxon>Pleomassariaceae</taxon>
        <taxon>Pleomassaria</taxon>
    </lineage>
</organism>
<dbReference type="AlphaFoldDB" id="A0A6G1KM43"/>
<feature type="region of interest" description="Disordered" evidence="1">
    <location>
        <begin position="183"/>
        <end position="204"/>
    </location>
</feature>
<sequence length="219" mass="23853">MIVTGYSIQSCPRDRSNAVALHLECRPFCHAIRSMSQCWRRLNRGGPSLSPCFGSTYCSPNSCIARGSCPKALLTLGLDHVPVVFACSAGRYAYDTSTHLHNISKWTCTYCTHTFSKLVQHVLQSIAQCMVDGCAGYELGSTVILRLRSPALILSYSSTSHLLLQDAASISSISATSARDPVISRRGSFPDAPQTSPTINPTRMIAEATAHRWDETRGL</sequence>
<keyword evidence="3" id="KW-1185">Reference proteome</keyword>
<dbReference type="EMBL" id="MU005765">
    <property type="protein sequence ID" value="KAF2713615.1"/>
    <property type="molecule type" value="Genomic_DNA"/>
</dbReference>
<gene>
    <name evidence="2" type="ORF">K504DRAFT_142284</name>
</gene>
<evidence type="ECO:0000256" key="1">
    <source>
        <dbReference type="SAM" id="MobiDB-lite"/>
    </source>
</evidence>
<evidence type="ECO:0000313" key="2">
    <source>
        <dbReference type="EMBL" id="KAF2713615.1"/>
    </source>
</evidence>
<dbReference type="Proteomes" id="UP000799428">
    <property type="component" value="Unassembled WGS sequence"/>
</dbReference>
<reference evidence="2" key="1">
    <citation type="journal article" date="2020" name="Stud. Mycol.">
        <title>101 Dothideomycetes genomes: a test case for predicting lifestyles and emergence of pathogens.</title>
        <authorList>
            <person name="Haridas S."/>
            <person name="Albert R."/>
            <person name="Binder M."/>
            <person name="Bloem J."/>
            <person name="Labutti K."/>
            <person name="Salamov A."/>
            <person name="Andreopoulos B."/>
            <person name="Baker S."/>
            <person name="Barry K."/>
            <person name="Bills G."/>
            <person name="Bluhm B."/>
            <person name="Cannon C."/>
            <person name="Castanera R."/>
            <person name="Culley D."/>
            <person name="Daum C."/>
            <person name="Ezra D."/>
            <person name="Gonzalez J."/>
            <person name="Henrissat B."/>
            <person name="Kuo A."/>
            <person name="Liang C."/>
            <person name="Lipzen A."/>
            <person name="Lutzoni F."/>
            <person name="Magnuson J."/>
            <person name="Mondo S."/>
            <person name="Nolan M."/>
            <person name="Ohm R."/>
            <person name="Pangilinan J."/>
            <person name="Park H.-J."/>
            <person name="Ramirez L."/>
            <person name="Alfaro M."/>
            <person name="Sun H."/>
            <person name="Tritt A."/>
            <person name="Yoshinaga Y."/>
            <person name="Zwiers L.-H."/>
            <person name="Turgeon B."/>
            <person name="Goodwin S."/>
            <person name="Spatafora J."/>
            <person name="Crous P."/>
            <person name="Grigoriev I."/>
        </authorList>
    </citation>
    <scope>NUCLEOTIDE SEQUENCE</scope>
    <source>
        <strain evidence="2">CBS 279.74</strain>
    </source>
</reference>
<accession>A0A6G1KM43</accession>
<proteinExistence type="predicted"/>